<dbReference type="InterPro" id="IPR023796">
    <property type="entry name" value="Serpin_dom"/>
</dbReference>
<protein>
    <submittedName>
        <fullName evidence="6">Serine protease inhibitor 3</fullName>
    </submittedName>
</protein>
<sequence length="456" mass="50847">MRWFLVIFLVPLTICGSNTAITPELLETVFGKPNNGTIPAAAPAQAKPISPEAIAIADAVPDYVADVLEQTYVPSPADYDKFDWTLTKRVASSSAENFLLSPLGLKLALAILTEAATGTTQTELSSVLGFDTDVKVVRNKFRMILESLKTKSSHYVLNLASRIYIDDSLVPLQHFAALSESHYRTEIKNLYFGHPVSAAYYINQWVNSTTGGKISDLVNADDVSGVSALVLNTIFFKGTWQHQFNPNVTKSDLFYTSATDKKETLFMCVREKFFYTESSKLNAKILRMPYLGSKFAMYIIIPNSLTGLPEIFNELTELRSELYYLQEYLVDVTLPRFQFEYTSILDGILRELGIRQAFEDTASFPGISRGQSLNNRMKISKVLQRSGIEVNELGSVAYSATEIALENKFGEDSMPNAEVLANRPFLFFIQDEATRQLLFTGRVSDPSIIDGAFKLP</sequence>
<evidence type="ECO:0000259" key="5">
    <source>
        <dbReference type="SMART" id="SM00093"/>
    </source>
</evidence>
<dbReference type="Gene3D" id="2.30.39.10">
    <property type="entry name" value="Alpha-1-antitrypsin, domain 1"/>
    <property type="match status" value="1"/>
</dbReference>
<evidence type="ECO:0000256" key="1">
    <source>
        <dbReference type="ARBA" id="ARBA00022690"/>
    </source>
</evidence>
<dbReference type="InterPro" id="IPR023795">
    <property type="entry name" value="Serpin_CS"/>
</dbReference>
<comment type="similarity">
    <text evidence="3">Belongs to the serpin family.</text>
</comment>
<dbReference type="Pfam" id="PF00079">
    <property type="entry name" value="Serpin"/>
    <property type="match status" value="1"/>
</dbReference>
<dbReference type="PANTHER" id="PTHR11461:SF357">
    <property type="entry name" value="SERINE PROTEASE INHIBITOR 27A"/>
    <property type="match status" value="1"/>
</dbReference>
<name>S4P9U3_9NEOP</name>
<keyword evidence="4" id="KW-0732">Signal</keyword>
<dbReference type="PROSITE" id="PS00284">
    <property type="entry name" value="SERPIN"/>
    <property type="match status" value="1"/>
</dbReference>
<proteinExistence type="inferred from homology"/>
<dbReference type="InterPro" id="IPR042178">
    <property type="entry name" value="Serpin_sf_1"/>
</dbReference>
<reference evidence="6" key="1">
    <citation type="journal article" date="2013" name="BMC Genomics">
        <title>Unscrambling butterfly oogenesis.</title>
        <authorList>
            <person name="Carter J.M."/>
            <person name="Baker S.C."/>
            <person name="Pink R."/>
            <person name="Carter D.R."/>
            <person name="Collins A."/>
            <person name="Tomlin J."/>
            <person name="Gibbs M."/>
            <person name="Breuker C.J."/>
        </authorList>
    </citation>
    <scope>NUCLEOTIDE SEQUENCE</scope>
    <source>
        <tissue evidence="6">Ovary</tissue>
    </source>
</reference>
<evidence type="ECO:0000256" key="2">
    <source>
        <dbReference type="ARBA" id="ARBA00022900"/>
    </source>
</evidence>
<dbReference type="MEROPS" id="I04.072"/>
<organism evidence="6">
    <name type="scientific">Pararge aegeria</name>
    <name type="common">speckled wood butterfly</name>
    <dbReference type="NCBI Taxonomy" id="116150"/>
    <lineage>
        <taxon>Eukaryota</taxon>
        <taxon>Metazoa</taxon>
        <taxon>Ecdysozoa</taxon>
        <taxon>Arthropoda</taxon>
        <taxon>Hexapoda</taxon>
        <taxon>Insecta</taxon>
        <taxon>Pterygota</taxon>
        <taxon>Neoptera</taxon>
        <taxon>Endopterygota</taxon>
        <taxon>Lepidoptera</taxon>
        <taxon>Glossata</taxon>
        <taxon>Ditrysia</taxon>
        <taxon>Papilionoidea</taxon>
        <taxon>Nymphalidae</taxon>
        <taxon>Satyrinae</taxon>
        <taxon>Satyrini</taxon>
        <taxon>Parargina</taxon>
        <taxon>Pararge</taxon>
    </lineage>
</organism>
<dbReference type="SMART" id="SM00093">
    <property type="entry name" value="SERPIN"/>
    <property type="match status" value="1"/>
</dbReference>
<evidence type="ECO:0000256" key="4">
    <source>
        <dbReference type="SAM" id="SignalP"/>
    </source>
</evidence>
<keyword evidence="1" id="KW-0646">Protease inhibitor</keyword>
<reference evidence="6" key="2">
    <citation type="submission" date="2013-05" db="EMBL/GenBank/DDBJ databases">
        <authorList>
            <person name="Carter J.-M."/>
            <person name="Baker S.C."/>
            <person name="Pink R."/>
            <person name="Carter D.R.F."/>
            <person name="Collins A."/>
            <person name="Tomlin J."/>
            <person name="Gibbs M."/>
            <person name="Breuker C.J."/>
        </authorList>
    </citation>
    <scope>NUCLEOTIDE SEQUENCE</scope>
    <source>
        <tissue evidence="6">Ovary</tissue>
    </source>
</reference>
<dbReference type="GO" id="GO:0005615">
    <property type="term" value="C:extracellular space"/>
    <property type="evidence" value="ECO:0007669"/>
    <property type="project" value="InterPro"/>
</dbReference>
<dbReference type="AlphaFoldDB" id="S4P9U3"/>
<accession>S4P9U3</accession>
<feature type="signal peptide" evidence="4">
    <location>
        <begin position="1"/>
        <end position="20"/>
    </location>
</feature>
<evidence type="ECO:0000256" key="3">
    <source>
        <dbReference type="RuleBase" id="RU000411"/>
    </source>
</evidence>
<dbReference type="GO" id="GO:0004867">
    <property type="term" value="F:serine-type endopeptidase inhibitor activity"/>
    <property type="evidence" value="ECO:0007669"/>
    <property type="project" value="UniProtKB-KW"/>
</dbReference>
<dbReference type="CDD" id="cd19578">
    <property type="entry name" value="serpinK_insect_SRPN2-like"/>
    <property type="match status" value="1"/>
</dbReference>
<dbReference type="EMBL" id="GAIX01003574">
    <property type="protein sequence ID" value="JAA88986.1"/>
    <property type="molecule type" value="Transcribed_RNA"/>
</dbReference>
<keyword evidence="2" id="KW-0722">Serine protease inhibitor</keyword>
<feature type="domain" description="Serpin" evidence="5">
    <location>
        <begin position="84"/>
        <end position="446"/>
    </location>
</feature>
<dbReference type="InterPro" id="IPR042185">
    <property type="entry name" value="Serpin_sf_2"/>
</dbReference>
<dbReference type="Gene3D" id="2.10.310.10">
    <property type="entry name" value="Serpins superfamily"/>
    <property type="match status" value="1"/>
</dbReference>
<evidence type="ECO:0000313" key="6">
    <source>
        <dbReference type="EMBL" id="JAA88986.1"/>
    </source>
</evidence>
<dbReference type="PANTHER" id="PTHR11461">
    <property type="entry name" value="SERINE PROTEASE INHIBITOR, SERPIN"/>
    <property type="match status" value="1"/>
</dbReference>
<feature type="chain" id="PRO_5004522000" evidence="4">
    <location>
        <begin position="21"/>
        <end position="456"/>
    </location>
</feature>
<dbReference type="SUPFAM" id="SSF56574">
    <property type="entry name" value="Serpins"/>
    <property type="match status" value="1"/>
</dbReference>
<dbReference type="InterPro" id="IPR036186">
    <property type="entry name" value="Serpin_sf"/>
</dbReference>
<dbReference type="InterPro" id="IPR000215">
    <property type="entry name" value="Serpin_fam"/>
</dbReference>
<dbReference type="Gene3D" id="3.30.497.10">
    <property type="entry name" value="Antithrombin, subunit I, domain 2"/>
    <property type="match status" value="1"/>
</dbReference>